<evidence type="ECO:0000256" key="2">
    <source>
        <dbReference type="SAM" id="Phobius"/>
    </source>
</evidence>
<proteinExistence type="predicted"/>
<comment type="caution">
    <text evidence="3">The sequence shown here is derived from an EMBL/GenBank/DDBJ whole genome shotgun (WGS) entry which is preliminary data.</text>
</comment>
<keyword evidence="2" id="KW-0812">Transmembrane</keyword>
<dbReference type="PANTHER" id="PTHR33740:SF3">
    <property type="entry name" value="GPI-ANCHORED ADHESIN-LIKE PROTEIN"/>
    <property type="match status" value="1"/>
</dbReference>
<reference evidence="3 4" key="1">
    <citation type="journal article" date="2020" name="Mol. Plant">
        <title>The Chromosome-Based Rubber Tree Genome Provides New Insights into Spurge Genome Evolution and Rubber Biosynthesis.</title>
        <authorList>
            <person name="Liu J."/>
            <person name="Shi C."/>
            <person name="Shi C.C."/>
            <person name="Li W."/>
            <person name="Zhang Q.J."/>
            <person name="Zhang Y."/>
            <person name="Li K."/>
            <person name="Lu H.F."/>
            <person name="Shi C."/>
            <person name="Zhu S.T."/>
            <person name="Xiao Z.Y."/>
            <person name="Nan H."/>
            <person name="Yue Y."/>
            <person name="Zhu X.G."/>
            <person name="Wu Y."/>
            <person name="Hong X.N."/>
            <person name="Fan G.Y."/>
            <person name="Tong Y."/>
            <person name="Zhang D."/>
            <person name="Mao C.L."/>
            <person name="Liu Y.L."/>
            <person name="Hao S.J."/>
            <person name="Liu W.Q."/>
            <person name="Lv M.Q."/>
            <person name="Zhang H.B."/>
            <person name="Liu Y."/>
            <person name="Hu-Tang G.R."/>
            <person name="Wang J.P."/>
            <person name="Wang J.H."/>
            <person name="Sun Y.H."/>
            <person name="Ni S.B."/>
            <person name="Chen W.B."/>
            <person name="Zhang X.C."/>
            <person name="Jiao Y.N."/>
            <person name="Eichler E.E."/>
            <person name="Li G.H."/>
            <person name="Liu X."/>
            <person name="Gao L.Z."/>
        </authorList>
    </citation>
    <scope>NUCLEOTIDE SEQUENCE [LARGE SCALE GENOMIC DNA]</scope>
    <source>
        <strain evidence="4">cv. GT1</strain>
        <tissue evidence="3">Leaf</tissue>
    </source>
</reference>
<name>A0A6A6MSS1_HEVBR</name>
<feature type="transmembrane region" description="Helical" evidence="2">
    <location>
        <begin position="64"/>
        <end position="88"/>
    </location>
</feature>
<sequence>MASMAYACSPTSLQLRLAMKSRNCKESPAVLIRTRLRKLDSHVRVLCAAQNGNGVERRPETCPWIASSAAAIIFQGGLIRMMVISLLSPSRRGRTGFKSSLLSGIVGAGVAGVILVAGLTFAALSLSKRSTSRPKQQMEPLTTQQEVSLFSNLEDDKLETNKSEESSMKQDE</sequence>
<accession>A0A6A6MSS1</accession>
<feature type="region of interest" description="Disordered" evidence="1">
    <location>
        <begin position="151"/>
        <end position="172"/>
    </location>
</feature>
<keyword evidence="2" id="KW-1133">Transmembrane helix</keyword>
<dbReference type="PANTHER" id="PTHR33740">
    <property type="entry name" value="GPI-ANCHORED ADHESIN-LIKE PROTEIN"/>
    <property type="match status" value="1"/>
</dbReference>
<dbReference type="AlphaFoldDB" id="A0A6A6MSS1"/>
<organism evidence="3 4">
    <name type="scientific">Hevea brasiliensis</name>
    <name type="common">Para rubber tree</name>
    <name type="synonym">Siphonia brasiliensis</name>
    <dbReference type="NCBI Taxonomy" id="3981"/>
    <lineage>
        <taxon>Eukaryota</taxon>
        <taxon>Viridiplantae</taxon>
        <taxon>Streptophyta</taxon>
        <taxon>Embryophyta</taxon>
        <taxon>Tracheophyta</taxon>
        <taxon>Spermatophyta</taxon>
        <taxon>Magnoliopsida</taxon>
        <taxon>eudicotyledons</taxon>
        <taxon>Gunneridae</taxon>
        <taxon>Pentapetalae</taxon>
        <taxon>rosids</taxon>
        <taxon>fabids</taxon>
        <taxon>Malpighiales</taxon>
        <taxon>Euphorbiaceae</taxon>
        <taxon>Crotonoideae</taxon>
        <taxon>Micrandreae</taxon>
        <taxon>Hevea</taxon>
    </lineage>
</organism>
<dbReference type="Proteomes" id="UP000467840">
    <property type="component" value="Chromosome 15"/>
</dbReference>
<keyword evidence="4" id="KW-1185">Reference proteome</keyword>
<evidence type="ECO:0000313" key="4">
    <source>
        <dbReference type="Proteomes" id="UP000467840"/>
    </source>
</evidence>
<gene>
    <name evidence="3" type="ORF">GH714_040119</name>
</gene>
<evidence type="ECO:0000256" key="1">
    <source>
        <dbReference type="SAM" id="MobiDB-lite"/>
    </source>
</evidence>
<evidence type="ECO:0000313" key="3">
    <source>
        <dbReference type="EMBL" id="KAF2315605.1"/>
    </source>
</evidence>
<keyword evidence="2" id="KW-0472">Membrane</keyword>
<dbReference type="EMBL" id="JAAGAX010000005">
    <property type="protein sequence ID" value="KAF2315605.1"/>
    <property type="molecule type" value="Genomic_DNA"/>
</dbReference>
<feature type="compositionally biased region" description="Basic and acidic residues" evidence="1">
    <location>
        <begin position="154"/>
        <end position="172"/>
    </location>
</feature>
<feature type="transmembrane region" description="Helical" evidence="2">
    <location>
        <begin position="100"/>
        <end position="126"/>
    </location>
</feature>
<protein>
    <submittedName>
        <fullName evidence="3">Uncharacterized protein</fullName>
    </submittedName>
</protein>